<reference evidence="3 4" key="1">
    <citation type="journal article" date="2009" name="Stand. Genomic Sci.">
        <title>Complete genome sequence of Slackia heliotrinireducens type strain (RHS 1).</title>
        <authorList>
            <person name="Pukall R."/>
            <person name="Lapidus A."/>
            <person name="Nolan M."/>
            <person name="Copeland A."/>
            <person name="Glavina Del Rio T."/>
            <person name="Lucas S."/>
            <person name="Chen F."/>
            <person name="Tice H."/>
            <person name="Cheng J.F."/>
            <person name="Chertkov O."/>
            <person name="Bruce D."/>
            <person name="Goodwin L."/>
            <person name="Kuske C."/>
            <person name="Brettin T."/>
            <person name="Detter J.C."/>
            <person name="Han C."/>
            <person name="Pitluck S."/>
            <person name="Pati A."/>
            <person name="Mavrommatis K."/>
            <person name="Ivanova N."/>
            <person name="Ovchinnikova G."/>
            <person name="Chen A."/>
            <person name="Palaniappan K."/>
            <person name="Schneider S."/>
            <person name="Rohde M."/>
            <person name="Chain P."/>
            <person name="D'haeseleer P."/>
            <person name="Goker M."/>
            <person name="Bristow J."/>
            <person name="Eisen J.A."/>
            <person name="Markowitz V."/>
            <person name="Kyrpides N.C."/>
            <person name="Klenk H.P."/>
            <person name="Hugenholtz P."/>
        </authorList>
    </citation>
    <scope>NUCLEOTIDE SEQUENCE [LARGE SCALE GENOMIC DNA]</scope>
    <source>
        <strain evidence="4">ATCC 29202 / DSM 20476 / NCTC 11029 / RHS 1</strain>
    </source>
</reference>
<dbReference type="SUPFAM" id="SSF53800">
    <property type="entry name" value="Chelatase"/>
    <property type="match status" value="1"/>
</dbReference>
<keyword evidence="2" id="KW-0479">Metal-binding</keyword>
<dbReference type="GO" id="GO:0016852">
    <property type="term" value="F:sirohydrochlorin cobaltochelatase activity"/>
    <property type="evidence" value="ECO:0007669"/>
    <property type="project" value="InterPro"/>
</dbReference>
<feature type="binding site" evidence="2">
    <location>
        <position position="176"/>
    </location>
    <ligand>
        <name>Co(2+)</name>
        <dbReference type="ChEBI" id="CHEBI:48828"/>
    </ligand>
</feature>
<keyword evidence="4" id="KW-1185">Reference proteome</keyword>
<dbReference type="Gene3D" id="3.40.50.1400">
    <property type="match status" value="2"/>
</dbReference>
<dbReference type="RefSeq" id="WP_012799588.1">
    <property type="nucleotide sequence ID" value="NC_013165.1"/>
</dbReference>
<dbReference type="AlphaFoldDB" id="C7N2I2"/>
<dbReference type="Proteomes" id="UP000002026">
    <property type="component" value="Chromosome"/>
</dbReference>
<dbReference type="Pfam" id="PF06180">
    <property type="entry name" value="CbiK"/>
    <property type="match status" value="1"/>
</dbReference>
<feature type="active site" description="Proton acceptor" evidence="1">
    <location>
        <position position="145"/>
    </location>
</feature>
<feature type="binding site" evidence="2">
    <location>
        <position position="145"/>
    </location>
    <ligand>
        <name>Co(2+)</name>
        <dbReference type="ChEBI" id="CHEBI:48828"/>
    </ligand>
</feature>
<dbReference type="GO" id="GO:0046872">
    <property type="term" value="F:metal ion binding"/>
    <property type="evidence" value="ECO:0007669"/>
    <property type="project" value="UniProtKB-KW"/>
</dbReference>
<dbReference type="EMBL" id="CP001684">
    <property type="protein sequence ID" value="ACV23490.1"/>
    <property type="molecule type" value="Genomic_DNA"/>
</dbReference>
<gene>
    <name evidence="3" type="ordered locus">Shel_24820</name>
</gene>
<dbReference type="KEGG" id="shi:Shel_24820"/>
<proteinExistence type="predicted"/>
<protein>
    <submittedName>
        <fullName evidence="3">Cobalamin biosynthesis protein CbiK, Co2+ chelatase</fullName>
    </submittedName>
</protein>
<name>C7N2I2_SLAHD</name>
<evidence type="ECO:0000313" key="3">
    <source>
        <dbReference type="EMBL" id="ACV23490.1"/>
    </source>
</evidence>
<dbReference type="PIRSF" id="PIRSF033579">
    <property type="entry name" value="Anaer_Co_chel"/>
    <property type="match status" value="1"/>
</dbReference>
<dbReference type="GO" id="GO:0019251">
    <property type="term" value="P:anaerobic cobalamin biosynthetic process"/>
    <property type="evidence" value="ECO:0007669"/>
    <property type="project" value="InterPro"/>
</dbReference>
<sequence>MNKALLVVSFGTSAPGVAERTIGAVERALAQAMPERAFYSCWTSRVICAKVERETGVHHMQLAEALDAMATAGVSDVLVQPTHLMQGRENRVMLETLREHAGDFDRICLGNTLLTCDDDCTALARAICSAFAEMRGGDALVLMGHGSAFGGNEAFSRMQQAFGRVGRDDVVVATVEGEPSFADALAFVETRKPSRIWLAPLMMVAGDHAQNDMAGSDPDSWASQLAARGYEVLPVLRGLGEYPEVQSLFVKHAQCAYPLEQA</sequence>
<organism evidence="3 4">
    <name type="scientific">Slackia heliotrinireducens (strain ATCC 29202 / DSM 20476 / NCTC 11029 / RHS 1)</name>
    <name type="common">Peptococcus heliotrinreducens</name>
    <dbReference type="NCBI Taxonomy" id="471855"/>
    <lineage>
        <taxon>Bacteria</taxon>
        <taxon>Bacillati</taxon>
        <taxon>Actinomycetota</taxon>
        <taxon>Coriobacteriia</taxon>
        <taxon>Eggerthellales</taxon>
        <taxon>Eggerthellaceae</taxon>
        <taxon>Slackia</taxon>
    </lineage>
</organism>
<dbReference type="eggNOG" id="COG4822">
    <property type="taxonomic scope" value="Bacteria"/>
</dbReference>
<accession>C7N2I2</accession>
<dbReference type="CDD" id="cd03413">
    <property type="entry name" value="CbiK_C"/>
    <property type="match status" value="1"/>
</dbReference>
<evidence type="ECO:0000313" key="4">
    <source>
        <dbReference type="Proteomes" id="UP000002026"/>
    </source>
</evidence>
<dbReference type="InterPro" id="IPR010388">
    <property type="entry name" value="Anaerobic_Co-chelatase"/>
</dbReference>
<keyword evidence="2" id="KW-0170">Cobalt</keyword>
<feature type="binding site" evidence="2">
    <location>
        <position position="208"/>
    </location>
    <ligand>
        <name>Co(2+)</name>
        <dbReference type="ChEBI" id="CHEBI:48828"/>
    </ligand>
</feature>
<evidence type="ECO:0000256" key="2">
    <source>
        <dbReference type="PIRSR" id="PIRSR033579-3"/>
    </source>
</evidence>
<evidence type="ECO:0000256" key="1">
    <source>
        <dbReference type="PIRSR" id="PIRSR033579-1"/>
    </source>
</evidence>
<dbReference type="HOGENOM" id="CLU_036584_1_1_11"/>
<dbReference type="STRING" id="471855.Shel_24820"/>